<evidence type="ECO:0000256" key="1">
    <source>
        <dbReference type="ARBA" id="ARBA00022603"/>
    </source>
</evidence>
<dbReference type="PANTHER" id="PTHR43464:SF19">
    <property type="entry name" value="UBIQUINONE BIOSYNTHESIS O-METHYLTRANSFERASE, MITOCHONDRIAL"/>
    <property type="match status" value="1"/>
</dbReference>
<dbReference type="CDD" id="cd02440">
    <property type="entry name" value="AdoMet_MTases"/>
    <property type="match status" value="1"/>
</dbReference>
<feature type="region of interest" description="Disordered" evidence="4">
    <location>
        <begin position="214"/>
        <end position="236"/>
    </location>
</feature>
<dbReference type="Gene3D" id="3.40.50.150">
    <property type="entry name" value="Vaccinia Virus protein VP39"/>
    <property type="match status" value="1"/>
</dbReference>
<dbReference type="PANTHER" id="PTHR43464">
    <property type="entry name" value="METHYLTRANSFERASE"/>
    <property type="match status" value="1"/>
</dbReference>
<accession>A0A0U2UKG4</accession>
<dbReference type="OrthoDB" id="9804312at2"/>
<keyword evidence="2 6" id="KW-0808">Transferase</keyword>
<gene>
    <name evidence="6" type="ORF">IJ22_20590</name>
</gene>
<reference evidence="6 7" key="2">
    <citation type="journal article" date="2016" name="Genome Announc.">
        <title>Complete Genome Sequences of Two Interactive Moderate Thermophiles, Paenibacillus napthalenovorans 32O-Y and Paenibacillus sp. 32O-W.</title>
        <authorList>
            <person name="Butler R.R.III."/>
            <person name="Wang J."/>
            <person name="Stark B.C."/>
            <person name="Pombert J.F."/>
        </authorList>
    </citation>
    <scope>NUCLEOTIDE SEQUENCE [LARGE SCALE GENOMIC DNA]</scope>
    <source>
        <strain evidence="6 7">32O-Y</strain>
    </source>
</reference>
<sequence length="236" mass="26880">MNVKELFGNMDIHLFDQLLKGRIVPGMRILDAGCGEGRNLVYFLQEDYDVFAVDRSEQAIRKVRELALELNNELPADQFRVESVEKLSFANGTFDVVISCAVLHFAEDERHFQRMVSEMWRVLKPGGLFFARLASTIGMENQVRPLGGNRFELPDGSERYLVDAGALHRMAEKLHGQFVDPIKTVQVEGQRSMTVWCMKKPHILFFDPIQDILEGTTEEEPGSDGSIMDITERRTT</sequence>
<evidence type="ECO:0000313" key="7">
    <source>
        <dbReference type="Proteomes" id="UP000061660"/>
    </source>
</evidence>
<dbReference type="InterPro" id="IPR013216">
    <property type="entry name" value="Methyltransf_11"/>
</dbReference>
<dbReference type="Pfam" id="PF08241">
    <property type="entry name" value="Methyltransf_11"/>
    <property type="match status" value="1"/>
</dbReference>
<organism evidence="6 7">
    <name type="scientific">Paenibacillus naphthalenovorans</name>
    <dbReference type="NCBI Taxonomy" id="162209"/>
    <lineage>
        <taxon>Bacteria</taxon>
        <taxon>Bacillati</taxon>
        <taxon>Bacillota</taxon>
        <taxon>Bacilli</taxon>
        <taxon>Bacillales</taxon>
        <taxon>Paenibacillaceae</taxon>
        <taxon>Paenibacillus</taxon>
    </lineage>
</organism>
<dbReference type="SUPFAM" id="SSF53335">
    <property type="entry name" value="S-adenosyl-L-methionine-dependent methyltransferases"/>
    <property type="match status" value="1"/>
</dbReference>
<dbReference type="EMBL" id="CP013652">
    <property type="protein sequence ID" value="ALS22433.1"/>
    <property type="molecule type" value="Genomic_DNA"/>
</dbReference>
<evidence type="ECO:0000256" key="4">
    <source>
        <dbReference type="SAM" id="MobiDB-lite"/>
    </source>
</evidence>
<dbReference type="GO" id="GO:0008757">
    <property type="term" value="F:S-adenosylmethionine-dependent methyltransferase activity"/>
    <property type="evidence" value="ECO:0007669"/>
    <property type="project" value="InterPro"/>
</dbReference>
<dbReference type="RefSeq" id="WP_062408700.1">
    <property type="nucleotide sequence ID" value="NZ_CP013652.1"/>
</dbReference>
<dbReference type="InterPro" id="IPR029063">
    <property type="entry name" value="SAM-dependent_MTases_sf"/>
</dbReference>
<feature type="domain" description="Methyltransferase type 11" evidence="5">
    <location>
        <begin position="30"/>
        <end position="130"/>
    </location>
</feature>
<keyword evidence="7" id="KW-1185">Reference proteome</keyword>
<dbReference type="KEGG" id="pnp:IJ22_20590"/>
<dbReference type="PATRIC" id="fig|162209.4.peg.2183"/>
<protein>
    <submittedName>
        <fullName evidence="6">SAM-dependent methyltransferase</fullName>
    </submittedName>
</protein>
<keyword evidence="1 6" id="KW-0489">Methyltransferase</keyword>
<dbReference type="AlphaFoldDB" id="A0A0U2UKG4"/>
<reference evidence="7" key="1">
    <citation type="submission" date="2015-12" db="EMBL/GenBank/DDBJ databases">
        <title>Complete genome sequences of two moderately thermophilic Paenibacillus species.</title>
        <authorList>
            <person name="Butler R.III."/>
            <person name="Wang J."/>
            <person name="Stark B.C."/>
            <person name="Pombert J.-F."/>
        </authorList>
    </citation>
    <scope>NUCLEOTIDE SEQUENCE [LARGE SCALE GENOMIC DNA]</scope>
    <source>
        <strain evidence="7">32O-Y</strain>
    </source>
</reference>
<dbReference type="GO" id="GO:0032259">
    <property type="term" value="P:methylation"/>
    <property type="evidence" value="ECO:0007669"/>
    <property type="project" value="UniProtKB-KW"/>
</dbReference>
<evidence type="ECO:0000256" key="2">
    <source>
        <dbReference type="ARBA" id="ARBA00022679"/>
    </source>
</evidence>
<evidence type="ECO:0000259" key="5">
    <source>
        <dbReference type="Pfam" id="PF08241"/>
    </source>
</evidence>
<dbReference type="Proteomes" id="UP000061660">
    <property type="component" value="Chromosome"/>
</dbReference>
<evidence type="ECO:0000313" key="6">
    <source>
        <dbReference type="EMBL" id="ALS22433.1"/>
    </source>
</evidence>
<name>A0A0U2UKG4_9BACL</name>
<evidence type="ECO:0000256" key="3">
    <source>
        <dbReference type="ARBA" id="ARBA00022691"/>
    </source>
</evidence>
<dbReference type="STRING" id="162209.IJ22_20590"/>
<keyword evidence="3" id="KW-0949">S-adenosyl-L-methionine</keyword>
<proteinExistence type="predicted"/>